<sequence>MSALNLAPGLDRAAEENKLVGVVTESGRQYAVSLIWHTACTPQALAAEARESASRLQAGVLCLYPARDPGGVTQYGLGELLLGHRHGLAALAPSIAAGCLNSLLAAWRTTGGAWVVIAIRDDNTIVCDKAFAHESDAATAFLDHLTDEWTERICPSHWSNPSTTDAPLASYLRAKKVLLQTPRGARNRVLRLGAVSLLTVLAAGGVLYLLKSQEKAQVPGKPVLHSPKASRPWAGAPRLLPALLACERALRRDGFGLLSIPGWKLGEAGRCDGKSVRFGLVRTTGTRGWADYALRSIPGDLNVTGTHSALTVSRPLPPAPVLEQLSDEPPLREALRYLQAQFEEAGVELDGRLEHEPSDVLHVSFNVQGDMLPFASVFEPIRNAVLREITYDVLTDSWRVTAALYPRPVSPTDPALP</sequence>
<evidence type="ECO:0000313" key="2">
    <source>
        <dbReference type="Proteomes" id="UP000243719"/>
    </source>
</evidence>
<dbReference type="EMBL" id="FNLO01000001">
    <property type="protein sequence ID" value="SDV46548.1"/>
    <property type="molecule type" value="Genomic_DNA"/>
</dbReference>
<gene>
    <name evidence="1" type="ORF">SAMN05216551_101423</name>
</gene>
<evidence type="ECO:0000313" key="1">
    <source>
        <dbReference type="EMBL" id="SDV46548.1"/>
    </source>
</evidence>
<dbReference type="RefSeq" id="WP_091904050.1">
    <property type="nucleotide sequence ID" value="NZ_FNLO01000001.1"/>
</dbReference>
<name>A0A1H2PJT4_9BURK</name>
<dbReference type="Proteomes" id="UP000243719">
    <property type="component" value="Unassembled WGS sequence"/>
</dbReference>
<dbReference type="AlphaFoldDB" id="A0A1H2PJT4"/>
<protein>
    <submittedName>
        <fullName evidence="1">Pilin accessory protein (PilO)</fullName>
    </submittedName>
</protein>
<organism evidence="1 2">
    <name type="scientific">Chitinasiproducens palmae</name>
    <dbReference type="NCBI Taxonomy" id="1770053"/>
    <lineage>
        <taxon>Bacteria</taxon>
        <taxon>Pseudomonadati</taxon>
        <taxon>Pseudomonadota</taxon>
        <taxon>Betaproteobacteria</taxon>
        <taxon>Burkholderiales</taxon>
        <taxon>Burkholderiaceae</taxon>
        <taxon>Chitinasiproducens</taxon>
    </lineage>
</organism>
<reference evidence="2" key="1">
    <citation type="submission" date="2016-09" db="EMBL/GenBank/DDBJ databases">
        <authorList>
            <person name="Varghese N."/>
            <person name="Submissions S."/>
        </authorList>
    </citation>
    <scope>NUCLEOTIDE SEQUENCE [LARGE SCALE GENOMIC DNA]</scope>
    <source>
        <strain evidence="2">JS23</strain>
    </source>
</reference>
<keyword evidence="2" id="KW-1185">Reference proteome</keyword>
<dbReference type="STRING" id="1770053.SAMN05216551_101423"/>
<accession>A0A1H2PJT4</accession>
<proteinExistence type="predicted"/>
<dbReference type="OrthoDB" id="6451163at2"/>